<dbReference type="EMBL" id="LOEE01000069">
    <property type="protein sequence ID" value="KXG73997.1"/>
    <property type="molecule type" value="Genomic_DNA"/>
</dbReference>
<dbReference type="RefSeq" id="WP_157065023.1">
    <property type="nucleotide sequence ID" value="NZ_LOEE01000069.1"/>
</dbReference>
<reference evidence="2 3" key="1">
    <citation type="submission" date="2015-12" db="EMBL/GenBank/DDBJ databases">
        <title>Draft genome sequence of the thermoanaerobe Thermotalea metallivorans, an isolate from the runoff channel of the Great Artesian Basin, Australia.</title>
        <authorList>
            <person name="Patel B.K."/>
        </authorList>
    </citation>
    <scope>NUCLEOTIDE SEQUENCE [LARGE SCALE GENOMIC DNA]</scope>
    <source>
        <strain evidence="2 3">B2-1</strain>
    </source>
</reference>
<evidence type="ECO:0000313" key="2">
    <source>
        <dbReference type="EMBL" id="KXG73997.1"/>
    </source>
</evidence>
<dbReference type="SUPFAM" id="SSF52540">
    <property type="entry name" value="P-loop containing nucleoside triphosphate hydrolases"/>
    <property type="match status" value="1"/>
</dbReference>
<evidence type="ECO:0000313" key="3">
    <source>
        <dbReference type="Proteomes" id="UP000070456"/>
    </source>
</evidence>
<protein>
    <recommendedName>
        <fullName evidence="4">CobQ/CobB/MinD/ParA nucleotide binding domain-containing protein</fullName>
    </recommendedName>
</protein>
<sequence>MGYGNLLQNLKTAKFSLDSKFIMILSAEKEKQIDFLNELIKLNIQNFHFPQNGQFDIDDLKKWLLDIDKKLKDNEKYLFTQNILDTERKEDLSLQTKKEAKKPLDADKEKTEMEPDHVPKKKKFDYKEEIVEVKIIEKEIIKSKTTIVKEKDKHLVLFFSPNRSGASYVATNLAYMIEKRNKKVGICDLDFKNQSLFQYFFIDEKTEKEKINSLSNALKLGNKSIADVAYVTGDKDSIYLLTNKPSNREIHEKISIQEMIPVIDTLRSEMDFSILDYAFRDYLSEEDIYLFRFVDSVCIVTGIDYLSLESTKKTIQRLLANAIPFEKIIIVLNKYENLSYPSYTDILYLLEKDVPWKIDNQKIFKVGYDSNSIKSTWEGHASVVNSASENIISHFDILADYFIKGEKTKDKKTFLSRFIGKISPASKEEK</sequence>
<dbReference type="Proteomes" id="UP000070456">
    <property type="component" value="Unassembled WGS sequence"/>
</dbReference>
<evidence type="ECO:0008006" key="4">
    <source>
        <dbReference type="Google" id="ProtNLM"/>
    </source>
</evidence>
<keyword evidence="3" id="KW-1185">Reference proteome</keyword>
<organism evidence="2 3">
    <name type="scientific">Thermotalea metallivorans</name>
    <dbReference type="NCBI Taxonomy" id="520762"/>
    <lineage>
        <taxon>Bacteria</taxon>
        <taxon>Bacillati</taxon>
        <taxon>Bacillota</taxon>
        <taxon>Clostridia</taxon>
        <taxon>Peptostreptococcales</taxon>
        <taxon>Thermotaleaceae</taxon>
        <taxon>Thermotalea</taxon>
    </lineage>
</organism>
<dbReference type="OrthoDB" id="8281972at2"/>
<dbReference type="STRING" id="520762.AN619_27020"/>
<gene>
    <name evidence="2" type="ORF">AN619_27020</name>
</gene>
<dbReference type="InterPro" id="IPR027417">
    <property type="entry name" value="P-loop_NTPase"/>
</dbReference>
<feature type="region of interest" description="Disordered" evidence="1">
    <location>
        <begin position="94"/>
        <end position="117"/>
    </location>
</feature>
<proteinExistence type="predicted"/>
<name>A0A140L0C2_9FIRM</name>
<accession>A0A140L0C2</accession>
<dbReference type="Gene3D" id="3.40.50.300">
    <property type="entry name" value="P-loop containing nucleotide triphosphate hydrolases"/>
    <property type="match status" value="1"/>
</dbReference>
<dbReference type="AlphaFoldDB" id="A0A140L0C2"/>
<comment type="caution">
    <text evidence="2">The sequence shown here is derived from an EMBL/GenBank/DDBJ whole genome shotgun (WGS) entry which is preliminary data.</text>
</comment>
<evidence type="ECO:0000256" key="1">
    <source>
        <dbReference type="SAM" id="MobiDB-lite"/>
    </source>
</evidence>